<dbReference type="AlphaFoldDB" id="A0A7W3LN81"/>
<dbReference type="EMBL" id="JACJIA010000003">
    <property type="protein sequence ID" value="MBA8951217.1"/>
    <property type="molecule type" value="Genomic_DNA"/>
</dbReference>
<dbReference type="Proteomes" id="UP000572680">
    <property type="component" value="Unassembled WGS sequence"/>
</dbReference>
<sequence length="103" mass="11766">MTRKPESTASIRSVPHRWPTFLRFDRPELDGDEMVIRARPTQSRARTRTSPAVPLAYLYEPEDEFEPESTVRMSAGHYDADRQVWVFSGDVRGLVGITEPTTS</sequence>
<protein>
    <submittedName>
        <fullName evidence="1">Uncharacterized protein</fullName>
    </submittedName>
</protein>
<keyword evidence="2" id="KW-1185">Reference proteome</keyword>
<reference evidence="1 2" key="1">
    <citation type="submission" date="2020-08" db="EMBL/GenBank/DDBJ databases">
        <title>Genomic Encyclopedia of Type Strains, Phase IV (KMG-IV): sequencing the most valuable type-strain genomes for metagenomic binning, comparative biology and taxonomic classification.</title>
        <authorList>
            <person name="Goeker M."/>
        </authorList>
    </citation>
    <scope>NUCLEOTIDE SEQUENCE [LARGE SCALE GENOMIC DNA]</scope>
    <source>
        <strain evidence="1 2">DSM 44197</strain>
    </source>
</reference>
<proteinExistence type="predicted"/>
<organism evidence="1 2">
    <name type="scientific">Actinomadura namibiensis</name>
    <dbReference type="NCBI Taxonomy" id="182080"/>
    <lineage>
        <taxon>Bacteria</taxon>
        <taxon>Bacillati</taxon>
        <taxon>Actinomycetota</taxon>
        <taxon>Actinomycetes</taxon>
        <taxon>Streptosporangiales</taxon>
        <taxon>Thermomonosporaceae</taxon>
        <taxon>Actinomadura</taxon>
    </lineage>
</organism>
<comment type="caution">
    <text evidence="1">The sequence shown here is derived from an EMBL/GenBank/DDBJ whole genome shotgun (WGS) entry which is preliminary data.</text>
</comment>
<gene>
    <name evidence="1" type="ORF">HNR61_002848</name>
</gene>
<evidence type="ECO:0000313" key="2">
    <source>
        <dbReference type="Proteomes" id="UP000572680"/>
    </source>
</evidence>
<accession>A0A7W3LN81</accession>
<name>A0A7W3LN81_ACTNM</name>
<dbReference type="RefSeq" id="WP_157420461.1">
    <property type="nucleotide sequence ID" value="NZ_BAAALP010000009.1"/>
</dbReference>
<evidence type="ECO:0000313" key="1">
    <source>
        <dbReference type="EMBL" id="MBA8951217.1"/>
    </source>
</evidence>